<dbReference type="AlphaFoldDB" id="A0A2M9FVY2"/>
<protein>
    <recommendedName>
        <fullName evidence="3">PilZ domain-containing protein</fullName>
    </recommendedName>
</protein>
<reference evidence="1 2" key="1">
    <citation type="submission" date="2017-11" db="EMBL/GenBank/DDBJ databases">
        <title>Draft genome sequence of Rhizobiales bacterium SY3-13.</title>
        <authorList>
            <person name="Sun C."/>
        </authorList>
    </citation>
    <scope>NUCLEOTIDE SEQUENCE [LARGE SCALE GENOMIC DNA]</scope>
    <source>
        <strain evidence="1 2">SY3-13</strain>
    </source>
</reference>
<evidence type="ECO:0000313" key="1">
    <source>
        <dbReference type="EMBL" id="PJK27620.1"/>
    </source>
</evidence>
<comment type="caution">
    <text evidence="1">The sequence shown here is derived from an EMBL/GenBank/DDBJ whole genome shotgun (WGS) entry which is preliminary data.</text>
</comment>
<gene>
    <name evidence="1" type="ORF">CVT23_22180</name>
</gene>
<dbReference type="RefSeq" id="WP_109795333.1">
    <property type="nucleotide sequence ID" value="NZ_PHIG01000063.1"/>
</dbReference>
<dbReference type="EMBL" id="PHIG01000063">
    <property type="protein sequence ID" value="PJK27620.1"/>
    <property type="molecule type" value="Genomic_DNA"/>
</dbReference>
<keyword evidence="2" id="KW-1185">Reference proteome</keyword>
<evidence type="ECO:0000313" key="2">
    <source>
        <dbReference type="Proteomes" id="UP000229498"/>
    </source>
</evidence>
<dbReference type="InterPro" id="IPR029063">
    <property type="entry name" value="SAM-dependent_MTases_sf"/>
</dbReference>
<dbReference type="Proteomes" id="UP000229498">
    <property type="component" value="Unassembled WGS sequence"/>
</dbReference>
<dbReference type="SUPFAM" id="SSF53335">
    <property type="entry name" value="S-adenosyl-L-methionine-dependent methyltransferases"/>
    <property type="match status" value="1"/>
</dbReference>
<dbReference type="OrthoDB" id="428497at2"/>
<dbReference type="Gene3D" id="3.40.50.150">
    <property type="entry name" value="Vaccinia Virus protein VP39"/>
    <property type="match status" value="1"/>
</dbReference>
<evidence type="ECO:0008006" key="3">
    <source>
        <dbReference type="Google" id="ProtNLM"/>
    </source>
</evidence>
<dbReference type="SUPFAM" id="SSF141371">
    <property type="entry name" value="PilZ domain-like"/>
    <property type="match status" value="1"/>
</dbReference>
<proteinExistence type="predicted"/>
<organism evidence="1 2">
    <name type="scientific">Minwuia thermotolerans</name>
    <dbReference type="NCBI Taxonomy" id="2056226"/>
    <lineage>
        <taxon>Bacteria</taxon>
        <taxon>Pseudomonadati</taxon>
        <taxon>Pseudomonadota</taxon>
        <taxon>Alphaproteobacteria</taxon>
        <taxon>Minwuiales</taxon>
        <taxon>Minwuiaceae</taxon>
        <taxon>Minwuia</taxon>
    </lineage>
</organism>
<sequence>MKHYESLAGGSGRSVYYRARRLRAAEVFSSELAVARLDGRPVQIENLSMSGIALIDGDANADWSERAGDSVPVEITLGGETAFSSPGLICRVEEAARGQLVGIRFVDDFLDMAALIRRHEQLLLKFDLDRPADVELEAVPGAYRTLCADVIHLLRRQKALLARFRVRANGHAPIPPEDMEDAYRACEAGLLRDWKTLWQRGEDIVGAFAHDSVQVRAIKRFTEQVLTPEFMDGPIWQRSFEKPLGYPGDFKIMRMVYAWAREGKDPYGQLLHRLGLEVAECIATRMVLVQQSIAETIRRRAKAGEVARIASLGCGPAKEVQNILQASRLDGAAAFTLIDQEEEALAHAYEEAMPNLARLGGQASVNCLHLSFRQLLSGRAVAEALGPQDMIYAVGLVDYFRERQAQRLIAGLYGHVEPGGLLMIGNMADSALSNYWPMEFIADWNVIYRSREEMQRLAADCAGAEVTVRPDRTGRVWMLQLRRPDAA</sequence>
<accession>A0A2M9FVY2</accession>
<name>A0A2M9FVY2_9PROT</name>